<dbReference type="GO" id="GO:0055085">
    <property type="term" value="P:transmembrane transport"/>
    <property type="evidence" value="ECO:0007669"/>
    <property type="project" value="InterPro"/>
</dbReference>
<dbReference type="AlphaFoldDB" id="A0A3S5DUC0"/>
<organism evidence="1 2">
    <name type="scientific">Escherichia coli</name>
    <dbReference type="NCBI Taxonomy" id="562"/>
    <lineage>
        <taxon>Bacteria</taxon>
        <taxon>Pseudomonadati</taxon>
        <taxon>Pseudomonadota</taxon>
        <taxon>Gammaproteobacteria</taxon>
        <taxon>Enterobacterales</taxon>
        <taxon>Enterobacteriaceae</taxon>
        <taxon>Escherichia</taxon>
    </lineage>
</organism>
<dbReference type="Gene3D" id="2.40.30.170">
    <property type="match status" value="1"/>
</dbReference>
<accession>A0A3S5DUC0</accession>
<gene>
    <name evidence="1" type="primary">emrK_1</name>
    <name evidence="1" type="ORF">NCTC9044_00077</name>
</gene>
<dbReference type="EMBL" id="LR134238">
    <property type="protein sequence ID" value="VED06042.1"/>
    <property type="molecule type" value="Genomic_DNA"/>
</dbReference>
<evidence type="ECO:0000313" key="1">
    <source>
        <dbReference type="EMBL" id="VED06042.1"/>
    </source>
</evidence>
<evidence type="ECO:0000313" key="2">
    <source>
        <dbReference type="Proteomes" id="UP000271797"/>
    </source>
</evidence>
<proteinExistence type="predicted"/>
<dbReference type="Proteomes" id="UP000271797">
    <property type="component" value="Chromosome"/>
</dbReference>
<name>A0A3S5DUC0_ECOLX</name>
<reference evidence="1 2" key="1">
    <citation type="submission" date="2018-12" db="EMBL/GenBank/DDBJ databases">
        <authorList>
            <consortium name="Pathogen Informatics"/>
        </authorList>
    </citation>
    <scope>NUCLEOTIDE SEQUENCE [LARGE SCALE GENOMIC DNA]</scope>
    <source>
        <strain evidence="1 2">NCTC9044</strain>
    </source>
</reference>
<protein>
    <submittedName>
        <fullName evidence="1">Multidrug resistance protein</fullName>
    </submittedName>
</protein>
<sequence>MHKMRQGTGIKIVQRVPVEVSLDPKELMEHPLRIGLSMTATIDTRNEDIAEMPDLASTVTSMPAYTSKALVIDTSPIEKKLATLFRIMDNFNGNH</sequence>